<keyword evidence="14" id="KW-1185">Reference proteome</keyword>
<dbReference type="EC" id="6.3.2.13" evidence="7"/>
<dbReference type="Pfam" id="PF02875">
    <property type="entry name" value="Mur_ligase_C"/>
    <property type="match status" value="1"/>
</dbReference>
<comment type="cofactor">
    <cofactor evidence="7">
        <name>Mg(2+)</name>
        <dbReference type="ChEBI" id="CHEBI:18420"/>
    </cofactor>
</comment>
<feature type="domain" description="Mur ligase N-terminal catalytic" evidence="10">
    <location>
        <begin position="111"/>
        <end position="186"/>
    </location>
</feature>
<comment type="subcellular location">
    <subcellularLocation>
        <location evidence="7 8">Cytoplasm</location>
    </subcellularLocation>
</comment>
<keyword evidence="6 7" id="KW-0961">Cell wall biogenesis/degradation</keyword>
<dbReference type="InterPro" id="IPR004101">
    <property type="entry name" value="Mur_ligase_C"/>
</dbReference>
<evidence type="ECO:0000256" key="6">
    <source>
        <dbReference type="ARBA" id="ARBA00023316"/>
    </source>
</evidence>
<dbReference type="InterPro" id="IPR000713">
    <property type="entry name" value="Mur_ligase_N"/>
</dbReference>
<feature type="modified residue" description="N6-carboxylysine" evidence="7">
    <location>
        <position position="310"/>
    </location>
</feature>
<comment type="function">
    <text evidence="7">Catalyzes the addition of meso-diaminopimelic acid to the nucleotide precursor UDP-N-acetylmuramoyl-L-alanyl-D-glutamate (UMAG) in the biosynthesis of bacterial cell-wall peptidoglycan.</text>
</comment>
<dbReference type="Pfam" id="PF01225">
    <property type="entry name" value="Mur_ligase"/>
    <property type="match status" value="1"/>
</dbReference>
<feature type="domain" description="Mur ligase central" evidence="12">
    <location>
        <begin position="199"/>
        <end position="396"/>
    </location>
</feature>
<comment type="similarity">
    <text evidence="1 7">Belongs to the MurCDEF family. MurE subfamily.</text>
</comment>
<sequence>MSGAGRVLGGALAAPAVRKIMGFTLAGYRVPPSATDKSPSSRSFRAERARRDIIGEWRQTTGAAVPSGPDDRVGSDAVPGNPRPRTVNPVRLGDLAARAGAVPPEGAEVAVTGVTHASQEVRPGDLYAALPGARRHGAEFAAAAAEAGAVAVLTDPAGVALAAAAGLPTLVVDDPRAVLGDVAATVYGDSTAGLTVIGVTGTAGKTSTSYLIESGLRAAGHTTGLIGTVETRLGDLVIDSVRTTPEATDLHAMLAVARERGVDAVVMEVSSHALAMGRVGGVRFTVGGYTNFGSDHLDFHADEADYFAAKAKLFDGRCQVEVLNHDDPALRPLFKPATVSYSAAGDPAATWWADGVEGEGYTQRFTVHGPDGLTLPTGVALPGRHNVANALLAIATLVAAGVDPATAAAGVAACGGVPGRLELVSGDAPVRGVVDYAHKANAIEAVLAALRQLTAGRLICVVGAGGDRDRGKRPTMGAAAAQGADVVLVTDDNPRSEDPAAIRAEVLAGAYAAGTGARIIEAPGRRAAIEEAVRVAEPGDIVALLGKGQERGQEVNGEVLPFDDRVELAEALRARFGDLVGQR</sequence>
<feature type="binding site" evidence="7">
    <location>
        <begin position="243"/>
        <end position="244"/>
    </location>
    <ligand>
        <name>UDP-N-acetyl-alpha-D-muramoyl-L-alanyl-D-glutamate</name>
        <dbReference type="ChEBI" id="CHEBI:83900"/>
    </ligand>
</feature>
<dbReference type="GO" id="GO:0008765">
    <property type="term" value="F:UDP-N-acetylmuramoylalanyl-D-glutamate-2,6-diaminopimelate ligase activity"/>
    <property type="evidence" value="ECO:0007669"/>
    <property type="project" value="UniProtKB-UniRule"/>
</dbReference>
<evidence type="ECO:0000256" key="8">
    <source>
        <dbReference type="RuleBase" id="RU004135"/>
    </source>
</evidence>
<evidence type="ECO:0000313" key="13">
    <source>
        <dbReference type="EMBL" id="SCE90487.1"/>
    </source>
</evidence>
<feature type="region of interest" description="Disordered" evidence="9">
    <location>
        <begin position="58"/>
        <end position="89"/>
    </location>
</feature>
<keyword evidence="7 13" id="KW-0436">Ligase</keyword>
<feature type="binding site" evidence="7">
    <location>
        <position position="550"/>
    </location>
    <ligand>
        <name>meso-2,6-diaminopimelate</name>
        <dbReference type="ChEBI" id="CHEBI:57791"/>
    </ligand>
</feature>
<dbReference type="SUPFAM" id="SSF53623">
    <property type="entry name" value="MurD-like peptide ligases, catalytic domain"/>
    <property type="match status" value="1"/>
</dbReference>
<proteinExistence type="inferred from homology"/>
<feature type="binding site" evidence="7">
    <location>
        <position position="546"/>
    </location>
    <ligand>
        <name>meso-2,6-diaminopimelate</name>
        <dbReference type="ChEBI" id="CHEBI:57791"/>
    </ligand>
</feature>
<dbReference type="Gene3D" id="3.40.1190.10">
    <property type="entry name" value="Mur-like, catalytic domain"/>
    <property type="match status" value="1"/>
</dbReference>
<protein>
    <recommendedName>
        <fullName evidence="7">UDP-N-acetylmuramoyl-L-alanyl-D-glutamate--2,6-diaminopimelate ligase</fullName>
        <ecNumber evidence="7">6.3.2.13</ecNumber>
    </recommendedName>
    <alternativeName>
        <fullName evidence="7">Meso-A2pm-adding enzyme</fullName>
    </alternativeName>
    <alternativeName>
        <fullName evidence="7">Meso-diaminopimelate-adding enzyme</fullName>
    </alternativeName>
    <alternativeName>
        <fullName evidence="7">UDP-MurNAc-L-Ala-D-Glu:meso-diaminopimelate ligase</fullName>
    </alternativeName>
    <alternativeName>
        <fullName evidence="7">UDP-MurNAc-tripeptide synthetase</fullName>
    </alternativeName>
    <alternativeName>
        <fullName evidence="7">UDP-N-acetylmuramyl-tripeptide synthetase</fullName>
    </alternativeName>
</protein>
<keyword evidence="5 7" id="KW-0131">Cell cycle</keyword>
<dbReference type="NCBIfam" id="TIGR01085">
    <property type="entry name" value="murE"/>
    <property type="match status" value="1"/>
</dbReference>
<evidence type="ECO:0000256" key="9">
    <source>
        <dbReference type="SAM" id="MobiDB-lite"/>
    </source>
</evidence>
<evidence type="ECO:0000259" key="11">
    <source>
        <dbReference type="Pfam" id="PF02875"/>
    </source>
</evidence>
<feature type="short sequence motif" description="Meso-diaminopimelate recognition motif" evidence="7">
    <location>
        <begin position="492"/>
        <end position="495"/>
    </location>
</feature>
<evidence type="ECO:0000259" key="12">
    <source>
        <dbReference type="Pfam" id="PF08245"/>
    </source>
</evidence>
<feature type="binding site" evidence="7">
    <location>
        <begin position="201"/>
        <end position="207"/>
    </location>
    <ligand>
        <name>ATP</name>
        <dbReference type="ChEBI" id="CHEBI:30616"/>
    </ligand>
</feature>
<dbReference type="GO" id="GO:0008360">
    <property type="term" value="P:regulation of cell shape"/>
    <property type="evidence" value="ECO:0007669"/>
    <property type="project" value="UniProtKB-KW"/>
</dbReference>
<evidence type="ECO:0000313" key="14">
    <source>
        <dbReference type="Proteomes" id="UP000198242"/>
    </source>
</evidence>
<dbReference type="GO" id="GO:0005737">
    <property type="term" value="C:cytoplasm"/>
    <property type="evidence" value="ECO:0007669"/>
    <property type="project" value="UniProtKB-SubCell"/>
</dbReference>
<dbReference type="SUPFAM" id="SSF63418">
    <property type="entry name" value="MurE/MurF N-terminal domain"/>
    <property type="match status" value="1"/>
</dbReference>
<feature type="binding site" evidence="7">
    <location>
        <position position="118"/>
    </location>
    <ligand>
        <name>UDP-N-acetyl-alpha-D-muramoyl-L-alanyl-D-glutamate</name>
        <dbReference type="ChEBI" id="CHEBI:83900"/>
    </ligand>
</feature>
<evidence type="ECO:0000256" key="3">
    <source>
        <dbReference type="ARBA" id="ARBA00022960"/>
    </source>
</evidence>
<dbReference type="NCBIfam" id="NF001124">
    <property type="entry name" value="PRK00139.1-2"/>
    <property type="match status" value="1"/>
</dbReference>
<keyword evidence="7" id="KW-0067">ATP-binding</keyword>
<dbReference type="SUPFAM" id="SSF53244">
    <property type="entry name" value="MurD-like peptide ligases, peptide-binding domain"/>
    <property type="match status" value="1"/>
</dbReference>
<keyword evidence="4 7" id="KW-0573">Peptidoglycan synthesis</keyword>
<dbReference type="Gene3D" id="3.40.1390.10">
    <property type="entry name" value="MurE/MurF, N-terminal domain"/>
    <property type="match status" value="1"/>
</dbReference>
<feature type="binding site" evidence="7">
    <location>
        <position position="278"/>
    </location>
    <ligand>
        <name>UDP-N-acetyl-alpha-D-muramoyl-L-alanyl-D-glutamate</name>
        <dbReference type="ChEBI" id="CHEBI:83900"/>
    </ligand>
</feature>
<evidence type="ECO:0000256" key="2">
    <source>
        <dbReference type="ARBA" id="ARBA00022618"/>
    </source>
</evidence>
<feature type="domain" description="Mur ligase C-terminal" evidence="11">
    <location>
        <begin position="419"/>
        <end position="548"/>
    </location>
</feature>
<dbReference type="GO" id="GO:0071555">
    <property type="term" value="P:cell wall organization"/>
    <property type="evidence" value="ECO:0007669"/>
    <property type="project" value="UniProtKB-KW"/>
</dbReference>
<dbReference type="GO" id="GO:0005524">
    <property type="term" value="F:ATP binding"/>
    <property type="evidence" value="ECO:0007669"/>
    <property type="project" value="UniProtKB-UniRule"/>
</dbReference>
<evidence type="ECO:0000259" key="10">
    <source>
        <dbReference type="Pfam" id="PF01225"/>
    </source>
</evidence>
<dbReference type="InterPro" id="IPR036565">
    <property type="entry name" value="Mur-like_cat_sf"/>
</dbReference>
<dbReference type="InterPro" id="IPR005761">
    <property type="entry name" value="UDP-N-AcMur-Glu-dNH2Pim_ligase"/>
</dbReference>
<dbReference type="GO" id="GO:0000287">
    <property type="term" value="F:magnesium ion binding"/>
    <property type="evidence" value="ECO:0007669"/>
    <property type="project" value="UniProtKB-UniRule"/>
</dbReference>
<name>A0A1C4W2P5_MICVI</name>
<evidence type="ECO:0000256" key="5">
    <source>
        <dbReference type="ARBA" id="ARBA00023306"/>
    </source>
</evidence>
<evidence type="ECO:0000256" key="1">
    <source>
        <dbReference type="ARBA" id="ARBA00005898"/>
    </source>
</evidence>
<accession>A0A1C4W2P5</accession>
<dbReference type="Gene3D" id="3.90.190.20">
    <property type="entry name" value="Mur ligase, C-terminal domain"/>
    <property type="match status" value="1"/>
</dbReference>
<keyword evidence="3 7" id="KW-0133">Cell shape</keyword>
<comment type="catalytic activity">
    <reaction evidence="7">
        <text>UDP-N-acetyl-alpha-D-muramoyl-L-alanyl-D-glutamate + meso-2,6-diaminopimelate + ATP = UDP-N-acetyl-alpha-D-muramoyl-L-alanyl-gamma-D-glutamyl-meso-2,6-diaminopimelate + ADP + phosphate + H(+)</text>
        <dbReference type="Rhea" id="RHEA:23676"/>
        <dbReference type="ChEBI" id="CHEBI:15378"/>
        <dbReference type="ChEBI" id="CHEBI:30616"/>
        <dbReference type="ChEBI" id="CHEBI:43474"/>
        <dbReference type="ChEBI" id="CHEBI:57791"/>
        <dbReference type="ChEBI" id="CHEBI:83900"/>
        <dbReference type="ChEBI" id="CHEBI:83905"/>
        <dbReference type="ChEBI" id="CHEBI:456216"/>
        <dbReference type="EC" id="6.3.2.13"/>
    </reaction>
</comment>
<keyword evidence="7" id="KW-0460">Magnesium</keyword>
<dbReference type="HAMAP" id="MF_00208">
    <property type="entry name" value="MurE"/>
    <property type="match status" value="1"/>
</dbReference>
<dbReference type="UniPathway" id="UPA00219"/>
<keyword evidence="7" id="KW-0547">Nucleotide-binding</keyword>
<dbReference type="GO" id="GO:0051301">
    <property type="term" value="P:cell division"/>
    <property type="evidence" value="ECO:0007669"/>
    <property type="project" value="UniProtKB-KW"/>
</dbReference>
<feature type="binding site" evidence="7">
    <location>
        <position position="468"/>
    </location>
    <ligand>
        <name>meso-2,6-diaminopimelate</name>
        <dbReference type="ChEBI" id="CHEBI:57791"/>
    </ligand>
</feature>
<evidence type="ECO:0000256" key="7">
    <source>
        <dbReference type="HAMAP-Rule" id="MF_00208"/>
    </source>
</evidence>
<dbReference type="Pfam" id="PF08245">
    <property type="entry name" value="Mur_ligase_M"/>
    <property type="match status" value="1"/>
</dbReference>
<evidence type="ECO:0000256" key="4">
    <source>
        <dbReference type="ARBA" id="ARBA00022984"/>
    </source>
</evidence>
<reference evidence="14" key="1">
    <citation type="submission" date="2016-06" db="EMBL/GenBank/DDBJ databases">
        <authorList>
            <person name="Varghese N."/>
            <person name="Submissions Spin"/>
        </authorList>
    </citation>
    <scope>NUCLEOTIDE SEQUENCE [LARGE SCALE GENOMIC DNA]</scope>
    <source>
        <strain evidence="14">DSM 43909</strain>
    </source>
</reference>
<keyword evidence="2 7" id="KW-0132">Cell division</keyword>
<keyword evidence="7" id="KW-0963">Cytoplasm</keyword>
<dbReference type="EMBL" id="LT607411">
    <property type="protein sequence ID" value="SCE90487.1"/>
    <property type="molecule type" value="Genomic_DNA"/>
</dbReference>
<comment type="PTM">
    <text evidence="7">Carboxylation is probably crucial for Mg(2+) binding and, consequently, for the gamma-phosphate positioning of ATP.</text>
</comment>
<dbReference type="GO" id="GO:0009252">
    <property type="term" value="P:peptidoglycan biosynthetic process"/>
    <property type="evidence" value="ECO:0007669"/>
    <property type="project" value="UniProtKB-UniRule"/>
</dbReference>
<comment type="caution">
    <text evidence="7">Lacks conserved residue(s) required for the propagation of feature annotation.</text>
</comment>
<dbReference type="Proteomes" id="UP000198242">
    <property type="component" value="Chromosome I"/>
</dbReference>
<comment type="pathway">
    <text evidence="7 8">Cell wall biogenesis; peptidoglycan biosynthesis.</text>
</comment>
<gene>
    <name evidence="7" type="primary">murE</name>
    <name evidence="13" type="ORF">GA0074695_2041</name>
</gene>
<organism evidence="13 14">
    <name type="scientific">Micromonospora viridifaciens</name>
    <dbReference type="NCBI Taxonomy" id="1881"/>
    <lineage>
        <taxon>Bacteria</taxon>
        <taxon>Bacillati</taxon>
        <taxon>Actinomycetota</taxon>
        <taxon>Actinomycetes</taxon>
        <taxon>Micromonosporales</taxon>
        <taxon>Micromonosporaceae</taxon>
        <taxon>Micromonospora</taxon>
    </lineage>
</organism>
<dbReference type="NCBIfam" id="NF001126">
    <property type="entry name" value="PRK00139.1-4"/>
    <property type="match status" value="1"/>
</dbReference>
<dbReference type="PANTHER" id="PTHR23135:SF4">
    <property type="entry name" value="UDP-N-ACETYLMURAMOYL-L-ALANYL-D-GLUTAMATE--2,6-DIAMINOPIMELATE LIGASE MURE HOMOLOG, CHLOROPLASTIC"/>
    <property type="match status" value="1"/>
</dbReference>
<dbReference type="InterPro" id="IPR036615">
    <property type="entry name" value="Mur_ligase_C_dom_sf"/>
</dbReference>
<dbReference type="InterPro" id="IPR035911">
    <property type="entry name" value="MurE/MurF_N"/>
</dbReference>
<dbReference type="PANTHER" id="PTHR23135">
    <property type="entry name" value="MUR LIGASE FAMILY MEMBER"/>
    <property type="match status" value="1"/>
</dbReference>
<dbReference type="InterPro" id="IPR013221">
    <property type="entry name" value="Mur_ligase_cen"/>
</dbReference>
<dbReference type="AlphaFoldDB" id="A0A1C4W2P5"/>
<feature type="binding site" evidence="7">
    <location>
        <begin position="492"/>
        <end position="495"/>
    </location>
    <ligand>
        <name>meso-2,6-diaminopimelate</name>
        <dbReference type="ChEBI" id="CHEBI:57791"/>
    </ligand>
</feature>
<feature type="binding site" evidence="7">
    <location>
        <position position="270"/>
    </location>
    <ligand>
        <name>UDP-N-acetyl-alpha-D-muramoyl-L-alanyl-D-glutamate</name>
        <dbReference type="ChEBI" id="CHEBI:83900"/>
    </ligand>
</feature>